<sequence length="138" mass="15519">MESGAAVGYVRLDIDTFVMETAIPANKACHAPVSKWMVTRRSPPIWGVKAGVRGWMRPGKQHSMKDSDGFLRRVLPRAQALTTEPLLIWQVSGFCNQKYLWALRQQREQARADGYVVKGNPRSEGRDMAFCVQLAEGQ</sequence>
<accession>Q2SMD3</accession>
<evidence type="ECO:0000313" key="1">
    <source>
        <dbReference type="EMBL" id="ABC28191.1"/>
    </source>
</evidence>
<proteinExistence type="predicted"/>
<dbReference type="HOGENOM" id="CLU_1852378_0_0_6"/>
<reference evidence="1 2" key="1">
    <citation type="journal article" date="2005" name="Nucleic Acids Res.">
        <title>Genomic blueprint of Hahella chejuensis, a marine microbe producing an algicidal agent.</title>
        <authorList>
            <person name="Jeong H."/>
            <person name="Yim J.H."/>
            <person name="Lee C."/>
            <person name="Choi S.-H."/>
            <person name="Park Y.K."/>
            <person name="Yoon S.H."/>
            <person name="Hur C.-G."/>
            <person name="Kang H.-Y."/>
            <person name="Kim D."/>
            <person name="Lee H.H."/>
            <person name="Park K.H."/>
            <person name="Park S.-H."/>
            <person name="Park H.-S."/>
            <person name="Lee H.K."/>
            <person name="Oh T.K."/>
            <person name="Kim J.F."/>
        </authorList>
    </citation>
    <scope>NUCLEOTIDE SEQUENCE [LARGE SCALE GENOMIC DNA]</scope>
    <source>
        <strain evidence="1 2">KCTC 2396</strain>
    </source>
</reference>
<protein>
    <submittedName>
        <fullName evidence="1">Uncharacterized protein</fullName>
    </submittedName>
</protein>
<keyword evidence="2" id="KW-1185">Reference proteome</keyword>
<dbReference type="RefSeq" id="WP_011395264.1">
    <property type="nucleotide sequence ID" value="NC_007645.1"/>
</dbReference>
<dbReference type="Proteomes" id="UP000000238">
    <property type="component" value="Chromosome"/>
</dbReference>
<dbReference type="AlphaFoldDB" id="Q2SMD3"/>
<dbReference type="EMBL" id="CP000155">
    <property type="protein sequence ID" value="ABC28191.1"/>
    <property type="molecule type" value="Genomic_DNA"/>
</dbReference>
<organism evidence="1 2">
    <name type="scientific">Hahella chejuensis (strain KCTC 2396)</name>
    <dbReference type="NCBI Taxonomy" id="349521"/>
    <lineage>
        <taxon>Bacteria</taxon>
        <taxon>Pseudomonadati</taxon>
        <taxon>Pseudomonadota</taxon>
        <taxon>Gammaproteobacteria</taxon>
        <taxon>Oceanospirillales</taxon>
        <taxon>Hahellaceae</taxon>
        <taxon>Hahella</taxon>
    </lineage>
</organism>
<evidence type="ECO:0000313" key="2">
    <source>
        <dbReference type="Proteomes" id="UP000000238"/>
    </source>
</evidence>
<dbReference type="OrthoDB" id="9815173at2"/>
<dbReference type="KEGG" id="hch:HCH_01324"/>
<gene>
    <name evidence="1" type="ordered locus">HCH_01324</name>
</gene>
<name>Q2SMD3_HAHCH</name>